<keyword evidence="2" id="KW-0732">Signal</keyword>
<evidence type="ECO:0000313" key="4">
    <source>
        <dbReference type="Proteomes" id="UP001497392"/>
    </source>
</evidence>
<protein>
    <submittedName>
        <fullName evidence="3">G9586 protein</fullName>
    </submittedName>
</protein>
<feature type="compositionally biased region" description="Polar residues" evidence="1">
    <location>
        <begin position="242"/>
        <end position="258"/>
    </location>
</feature>
<feature type="compositionally biased region" description="Low complexity" evidence="1">
    <location>
        <begin position="1000"/>
        <end position="1019"/>
    </location>
</feature>
<feature type="signal peptide" evidence="2">
    <location>
        <begin position="1"/>
        <end position="28"/>
    </location>
</feature>
<feature type="compositionally biased region" description="Low complexity" evidence="1">
    <location>
        <begin position="971"/>
        <end position="983"/>
    </location>
</feature>
<feature type="region of interest" description="Disordered" evidence="1">
    <location>
        <begin position="241"/>
        <end position="304"/>
    </location>
</feature>
<feature type="chain" id="PRO_5046846310" evidence="2">
    <location>
        <begin position="29"/>
        <end position="1064"/>
    </location>
</feature>
<evidence type="ECO:0000313" key="3">
    <source>
        <dbReference type="EMBL" id="CAL5226733.1"/>
    </source>
</evidence>
<feature type="compositionally biased region" description="Low complexity" evidence="1">
    <location>
        <begin position="896"/>
        <end position="912"/>
    </location>
</feature>
<feature type="region of interest" description="Disordered" evidence="1">
    <location>
        <begin position="966"/>
        <end position="1033"/>
    </location>
</feature>
<accession>A0ABP1G9J9</accession>
<evidence type="ECO:0000256" key="2">
    <source>
        <dbReference type="SAM" id="SignalP"/>
    </source>
</evidence>
<proteinExistence type="predicted"/>
<gene>
    <name evidence="3" type="primary">g9586</name>
    <name evidence="3" type="ORF">VP750_LOCUS8639</name>
</gene>
<sequence length="1064" mass="108855">MVRQRPLTFCSIALLLVVSVCSPHFSLAAQQHTSDKEASFQAAKQFIAAVSAPAPSIDLVALAPAPVDLAADVSEAPAPSGPELPGISFLGLPAVPLPYKDYSAEAPAETGAQAPSPEKATGQSTVKSFLESFVNEALPPIAKPFAGAAVSGAPLPSIGQVLATATQAIPAEAPAPAASLKVANPSGKSLVNVPFPNVQNVFSVLEKLGRRRLLADGAPALAPGPQPAGTFPALVNLEVDGNQANPSADSSFAESQWYKTEPQPGAGPQLQAQPQPFPQAQPDAQLQAQPQPQPQPMSQGQPQPLQNVELQTQETAIGGLPAAVAQAPVGAQPGMPQPGPLAPRAAPGMLGAPGLAPAPKAFGPIPSEVKVFAEKLANFLGAEARSQLPKRIEVNAGAGRRRLAQDGPEGAEPLPAMPLAAEAPMAAPGALPQPGPVFQALPEPVPLPPLPRPAPQLQAAVPDEASSMAPMAAPAGEGSAQLQARPDEGHHHHMSYMGTNNGRRLQQGPPGTVPEDIASAEPDAAMTPMAAPGALPQPELPQPNTVFQALPEPAPLPPLPRPAPQLQTMPAEAMAAMAPMSAMAGEAQPGAQYQARPAEGHHHHMSYIGTITRRHLLQGPPGTVPEGIEATQPDAAMTPMSAPGALPQPEMPQPGPVFQALPEPAPLPPLPRPAPQLQTMPAEAMAAMAPMSAMAGEAQPGAQYQARPAEGHHHHMSYIGTITRRHLLQGPPGTVPEGIEATQPDAAMTPMSAPGALPQPEMPQPGPVFQALPEPAPLPPLPRPAPQLQTMPAEAMAAMAPMSAMAGEAQPGAQYQARPAEGHHHHMSYIGTITRRHLLQGPSDGPPGTVPEDDVEIMDTQADAAYAPMSAMTGMPQPGPQFQALSQPGPLPVLPRPADAPEGAPAGEAQPGVSLQAKASKKATAKAEAANANPKGENHVNPPAKVATASTATSAAAVTDIKTTAGRKLQAAAPAPAPEQGPAARRDMPPLPPVMPGMSAGAQPPQPGQGAPQVPGVGVFEANDPNASEAPALQVPKEYETGLINAFKQAIPQYLSNALSMSGK</sequence>
<feature type="compositionally biased region" description="Pro residues" evidence="1">
    <location>
        <begin position="443"/>
        <end position="454"/>
    </location>
</feature>
<dbReference type="Proteomes" id="UP001497392">
    <property type="component" value="Unassembled WGS sequence"/>
</dbReference>
<dbReference type="EMBL" id="CAXHTA020000016">
    <property type="protein sequence ID" value="CAL5226733.1"/>
    <property type="molecule type" value="Genomic_DNA"/>
</dbReference>
<comment type="caution">
    <text evidence="3">The sequence shown here is derived from an EMBL/GenBank/DDBJ whole genome shotgun (WGS) entry which is preliminary data.</text>
</comment>
<feature type="region of interest" description="Disordered" evidence="1">
    <location>
        <begin position="870"/>
        <end position="951"/>
    </location>
</feature>
<organism evidence="3 4">
    <name type="scientific">Coccomyxa viridis</name>
    <dbReference type="NCBI Taxonomy" id="1274662"/>
    <lineage>
        <taxon>Eukaryota</taxon>
        <taxon>Viridiplantae</taxon>
        <taxon>Chlorophyta</taxon>
        <taxon>core chlorophytes</taxon>
        <taxon>Trebouxiophyceae</taxon>
        <taxon>Trebouxiophyceae incertae sedis</taxon>
        <taxon>Coccomyxaceae</taxon>
        <taxon>Coccomyxa</taxon>
    </lineage>
</organism>
<evidence type="ECO:0000256" key="1">
    <source>
        <dbReference type="SAM" id="MobiDB-lite"/>
    </source>
</evidence>
<feature type="region of interest" description="Disordered" evidence="1">
    <location>
        <begin position="430"/>
        <end position="518"/>
    </location>
</feature>
<reference evidence="3 4" key="1">
    <citation type="submission" date="2024-06" db="EMBL/GenBank/DDBJ databases">
        <authorList>
            <person name="Kraege A."/>
            <person name="Thomma B."/>
        </authorList>
    </citation>
    <scope>NUCLEOTIDE SEQUENCE [LARGE SCALE GENOMIC DNA]</scope>
</reference>
<feature type="compositionally biased region" description="Low complexity" evidence="1">
    <location>
        <begin position="262"/>
        <end position="304"/>
    </location>
</feature>
<keyword evidence="4" id="KW-1185">Reference proteome</keyword>
<name>A0ABP1G9J9_9CHLO</name>
<feature type="compositionally biased region" description="Low complexity" evidence="1">
    <location>
        <begin position="455"/>
        <end position="480"/>
    </location>
</feature>